<evidence type="ECO:0000313" key="3">
    <source>
        <dbReference type="Proteomes" id="UP001629523"/>
    </source>
</evidence>
<sequence length="607" mass="70208">MQITNILIYQTDDTLRNLVLEENKVNVITGDSGKGKSSILAIIDYCLLSSTSDGISKTNVDNYVNWYGIRFKINGKYHTICREAIHCEDDGLVYFDKNGEIPESPVNNIKKESLKKQLNYEFGINSSLKIPYGGRFVQQGSKISYRYFIPHCFIDQTALTSPENLYSKVSDLKTKERIDRTFDMAIGSENAETMIIRTRLEELQRNLTKLEYKQSISQESYFNFENEIESLYYRSHNLGLIDNEKKIDLSTSDKFNSLKTIADYKDINEIPAVNIRLSIEKEVFTLKQELSDINSYIETGKEYNNFLKENQDSLSIAKYLDDNYHKILYTENIYVIVKSLLEQSLQIKKSIAIKGTNSLLSKTKSIKKELEAKIELLNNSLIDLKYSETITPSEVYRFIGELGSEVKRADITLKHDYSEDIDNINNRINELDGKVKDNNILKEYSLSLINEKIKTILSRMPLKGFEDASPILNKGKKTLDLVNRNQVEKMIDIGSASNYMYVHIAYFLALHEIARERDVPWMPRFIVIDQPSTPYFSTGGKKTDDFDSLDTALNEINSFVEKMKLYGGIQIILLEHIEETYWLDRKWNNFRLVDKELRDDYGLINLK</sequence>
<organism evidence="2 3">
    <name type="scientific">Yersinia proxima</name>
    <dbReference type="NCBI Taxonomy" id="2890316"/>
    <lineage>
        <taxon>Bacteria</taxon>
        <taxon>Pseudomonadati</taxon>
        <taxon>Pseudomonadota</taxon>
        <taxon>Gammaproteobacteria</taxon>
        <taxon>Enterobacterales</taxon>
        <taxon>Yersiniaceae</taxon>
        <taxon>Yersinia</taxon>
    </lineage>
</organism>
<feature type="coiled-coil region" evidence="1">
    <location>
        <begin position="360"/>
        <end position="387"/>
    </location>
</feature>
<gene>
    <name evidence="2" type="ORF">WFP14_01740</name>
</gene>
<dbReference type="RefSeq" id="WP_187506616.1">
    <property type="nucleotide sequence ID" value="NZ_JBBEST010000001.1"/>
</dbReference>
<keyword evidence="3" id="KW-1185">Reference proteome</keyword>
<evidence type="ECO:0000313" key="2">
    <source>
        <dbReference type="EMBL" id="MFM1345275.1"/>
    </source>
</evidence>
<dbReference type="EMBL" id="JBBEST010000001">
    <property type="protein sequence ID" value="MFM1345275.1"/>
    <property type="molecule type" value="Genomic_DNA"/>
</dbReference>
<dbReference type="InterPro" id="IPR027417">
    <property type="entry name" value="P-loop_NTPase"/>
</dbReference>
<reference evidence="2 3" key="1">
    <citation type="journal article" date="2024" name="Infect. Genet. Evol.">
        <title>Characteristics and comparative genome analysis of Yersinia enterocolitica and related species associated with human infections in Switzerland 2019-2023.</title>
        <authorList>
            <person name="Stevens M.J.A."/>
            <person name="Horlbog J.A."/>
            <person name="Diethelm A."/>
            <person name="Stephan R."/>
            <person name="Nuesch-Inderbinen M."/>
        </authorList>
    </citation>
    <scope>NUCLEOTIDE SEQUENCE [LARGE SCALE GENOMIC DNA]</scope>
    <source>
        <strain evidence="2 3">N20-0302</strain>
    </source>
</reference>
<dbReference type="Gene3D" id="3.40.50.300">
    <property type="entry name" value="P-loop containing nucleotide triphosphate hydrolases"/>
    <property type="match status" value="1"/>
</dbReference>
<dbReference type="SUPFAM" id="SSF52540">
    <property type="entry name" value="P-loop containing nucleoside triphosphate hydrolases"/>
    <property type="match status" value="1"/>
</dbReference>
<accession>A0ABW9ETE8</accession>
<dbReference type="InterPro" id="IPR022205">
    <property type="entry name" value="DUF3732"/>
</dbReference>
<keyword evidence="1" id="KW-0175">Coiled coil</keyword>
<evidence type="ECO:0000256" key="1">
    <source>
        <dbReference type="SAM" id="Coils"/>
    </source>
</evidence>
<dbReference type="Proteomes" id="UP001629523">
    <property type="component" value="Unassembled WGS sequence"/>
</dbReference>
<proteinExistence type="predicted"/>
<protein>
    <submittedName>
        <fullName evidence="2">DUF3732 domain-containing protein</fullName>
    </submittedName>
</protein>
<name>A0ABW9ETE8_9GAMM</name>
<dbReference type="Pfam" id="PF12532">
    <property type="entry name" value="DUF3732"/>
    <property type="match status" value="1"/>
</dbReference>
<comment type="caution">
    <text evidence="2">The sequence shown here is derived from an EMBL/GenBank/DDBJ whole genome shotgun (WGS) entry which is preliminary data.</text>
</comment>